<evidence type="ECO:0000313" key="1">
    <source>
        <dbReference type="EMBL" id="KIF53062.1"/>
    </source>
</evidence>
<accession>A0A0C1W9N8</accession>
<dbReference type="Pfam" id="PF18143">
    <property type="entry name" value="HAD_SAK_2"/>
    <property type="match status" value="1"/>
</dbReference>
<evidence type="ECO:0000313" key="2">
    <source>
        <dbReference type="Proteomes" id="UP000031586"/>
    </source>
</evidence>
<sequence>MVTSSFPLIFLDIDGVLNSKQHQEYRRSCAGKEKRRQIFATHSDTRIALGLVLLDYTKVALLRDLIEVTGSRIVISSTYREGVQPAYFETLFRLAGHPLPRGTVIGFTPILDEVQYQKRGHEIDFWLNKTGYSGRYVIIDDDNEKLFLPGQNLYHVDNRIGLTKVDCQNIKMLLTDDKYWNES</sequence>
<reference evidence="1 2" key="1">
    <citation type="submission" date="2014-07" db="EMBL/GenBank/DDBJ databases">
        <title>Unique and conserved regions in Vibrio harveyi and related species in comparison with the shrimp pathogen Vibrio harveyi CAIM 1792.</title>
        <authorList>
            <person name="Espinoza-Valles I."/>
            <person name="Vora G."/>
            <person name="Leekitcharoenphon P."/>
            <person name="Ussery D."/>
            <person name="Hoj L."/>
            <person name="Gomez-Gil B."/>
        </authorList>
    </citation>
    <scope>NUCLEOTIDE SEQUENCE [LARGE SCALE GENOMIC DNA]</scope>
    <source>
        <strain evidence="2">CAIM 1854 / LMG 25443</strain>
    </source>
</reference>
<comment type="caution">
    <text evidence="1">The sequence shown here is derived from an EMBL/GenBank/DDBJ whole genome shotgun (WGS) entry which is preliminary data.</text>
</comment>
<dbReference type="Proteomes" id="UP000031586">
    <property type="component" value="Unassembled WGS sequence"/>
</dbReference>
<dbReference type="AlphaFoldDB" id="A0A0C1W9N8"/>
<name>A0A0C1W9N8_9VIBR</name>
<organism evidence="1 2">
    <name type="scientific">Vibrio owensii CAIM 1854 = LMG 25443</name>
    <dbReference type="NCBI Taxonomy" id="1229493"/>
    <lineage>
        <taxon>Bacteria</taxon>
        <taxon>Pseudomonadati</taxon>
        <taxon>Pseudomonadota</taxon>
        <taxon>Gammaproteobacteria</taxon>
        <taxon>Vibrionales</taxon>
        <taxon>Vibrionaceae</taxon>
        <taxon>Vibrio</taxon>
    </lineage>
</organism>
<protein>
    <submittedName>
        <fullName evidence="1">Uncharacterized protein</fullName>
    </submittedName>
</protein>
<dbReference type="EMBL" id="JPRD01000015">
    <property type="protein sequence ID" value="KIF53062.1"/>
    <property type="molecule type" value="Genomic_DNA"/>
</dbReference>
<dbReference type="PATRIC" id="fig|1229493.5.peg.872"/>
<gene>
    <name evidence="1" type="ORF">H735_08925</name>
</gene>
<proteinExistence type="predicted"/>
<dbReference type="RefSeq" id="WP_020194228.1">
    <property type="nucleotide sequence ID" value="NZ_BAOH01000005.1"/>
</dbReference>